<protein>
    <recommendedName>
        <fullName evidence="4">Tachykinin family protein</fullName>
    </recommendedName>
</protein>
<dbReference type="EMBL" id="CP055900">
    <property type="protein sequence ID" value="QKX58149.1"/>
    <property type="molecule type" value="Genomic_DNA"/>
</dbReference>
<dbReference type="KEGG" id="trg:TRUGW13939_05270"/>
<gene>
    <name evidence="2" type="ORF">TRUGW13939_05270</name>
</gene>
<dbReference type="AlphaFoldDB" id="A0A7H8QVX6"/>
<dbReference type="Pfam" id="PF11951">
    <property type="entry name" value="Fungal_trans_2"/>
    <property type="match status" value="1"/>
</dbReference>
<evidence type="ECO:0000256" key="1">
    <source>
        <dbReference type="SAM" id="MobiDB-lite"/>
    </source>
</evidence>
<feature type="compositionally biased region" description="Polar residues" evidence="1">
    <location>
        <begin position="14"/>
        <end position="27"/>
    </location>
</feature>
<reference evidence="3" key="1">
    <citation type="submission" date="2020-06" db="EMBL/GenBank/DDBJ databases">
        <title>A chromosome-scale genome assembly of Talaromyces rugulosus W13939.</title>
        <authorList>
            <person name="Wang B."/>
            <person name="Guo L."/>
            <person name="Ye K."/>
            <person name="Wang L."/>
        </authorList>
    </citation>
    <scope>NUCLEOTIDE SEQUENCE [LARGE SCALE GENOMIC DNA]</scope>
    <source>
        <strain evidence="3">W13939</strain>
    </source>
</reference>
<feature type="compositionally biased region" description="Basic residues" evidence="1">
    <location>
        <begin position="46"/>
        <end position="60"/>
    </location>
</feature>
<keyword evidence="3" id="KW-1185">Reference proteome</keyword>
<dbReference type="GeneID" id="55992768"/>
<evidence type="ECO:0000313" key="3">
    <source>
        <dbReference type="Proteomes" id="UP000509510"/>
    </source>
</evidence>
<name>A0A7H8QVX6_TALRU</name>
<feature type="region of interest" description="Disordered" evidence="1">
    <location>
        <begin position="1"/>
        <end position="109"/>
    </location>
</feature>
<feature type="compositionally biased region" description="Polar residues" evidence="1">
    <location>
        <begin position="79"/>
        <end position="109"/>
    </location>
</feature>
<dbReference type="Proteomes" id="UP000509510">
    <property type="component" value="Chromosome III"/>
</dbReference>
<sequence>MSLPKIPEDDSLSQRRASTSPSWSDDNGQPRFIFVLEKNQPETRTHAMRTHWQERRKRKTEIRLSDQTTRLLRAKPEKSNSSMSTQKRVQDSRSYTVDSRDTNSTTPQEIGQIVDASRVLAGIPTQFLTGINYALSSSRLDPFDVFPVTLTTEHHKLINHWLVTHATMMFGKMPASEFNPMRDVWFPLDLSNAASFNAIMAHSAAHLAYLYSGTAPTCGTNSSQALKYKANAILILREWMNDPEKSLSNDAFAGTVRLLTFERYWGAEEEWKIHRGGLQRMIEARGGLHELHSDWRLELVVGLVSLMSEPSWFSPANNISSITCPDFLRNAMLGMDFDIKHMRSIWLISFIQDIRNLMSMSSHLYGNGLTKFPALHDAVLLILSDFKTDTDFSSSLMDYDRLELLFSISIMMQESISLSYIHPTHSPLTTKDDTLQLLDISLLAAPEASKTSVHALLSFLRTYFLEFGLSGVHKIEYVMQMTEIVTHLSLEAHRGIEKCLLNMFCRMKNAVMVFHPDEGATPDSLLSFVHGQ</sequence>
<proteinExistence type="predicted"/>
<evidence type="ECO:0000313" key="2">
    <source>
        <dbReference type="EMBL" id="QKX58149.1"/>
    </source>
</evidence>
<organism evidence="2 3">
    <name type="scientific">Talaromyces rugulosus</name>
    <name type="common">Penicillium rugulosum</name>
    <dbReference type="NCBI Taxonomy" id="121627"/>
    <lineage>
        <taxon>Eukaryota</taxon>
        <taxon>Fungi</taxon>
        <taxon>Dikarya</taxon>
        <taxon>Ascomycota</taxon>
        <taxon>Pezizomycotina</taxon>
        <taxon>Eurotiomycetes</taxon>
        <taxon>Eurotiomycetidae</taxon>
        <taxon>Eurotiales</taxon>
        <taxon>Trichocomaceae</taxon>
        <taxon>Talaromyces</taxon>
        <taxon>Talaromyces sect. Islandici</taxon>
    </lineage>
</organism>
<evidence type="ECO:0008006" key="4">
    <source>
        <dbReference type="Google" id="ProtNLM"/>
    </source>
</evidence>
<dbReference type="RefSeq" id="XP_035344327.1">
    <property type="nucleotide sequence ID" value="XM_035488434.1"/>
</dbReference>
<dbReference type="InterPro" id="IPR021858">
    <property type="entry name" value="Fun_TF"/>
</dbReference>
<dbReference type="OrthoDB" id="4159781at2759"/>
<dbReference type="PANTHER" id="PTHR37540">
    <property type="entry name" value="TRANSCRIPTION FACTOR (ACR-2), PUTATIVE-RELATED-RELATED"/>
    <property type="match status" value="1"/>
</dbReference>
<dbReference type="PANTHER" id="PTHR37540:SF10">
    <property type="entry name" value="SIGMA-70 REGION 2 FAMILY PROTEIN"/>
    <property type="match status" value="1"/>
</dbReference>
<accession>A0A7H8QVX6</accession>